<dbReference type="Pfam" id="PF01546">
    <property type="entry name" value="Peptidase_M20"/>
    <property type="match status" value="1"/>
</dbReference>
<keyword evidence="3" id="KW-1185">Reference proteome</keyword>
<dbReference type="SUPFAM" id="SSF53187">
    <property type="entry name" value="Zn-dependent exopeptidases"/>
    <property type="match status" value="1"/>
</dbReference>
<feature type="domain" description="Peptidase M20 dimerisation" evidence="1">
    <location>
        <begin position="175"/>
        <end position="275"/>
    </location>
</feature>
<dbReference type="InterPro" id="IPR036264">
    <property type="entry name" value="Bact_exopeptidase_dim_dom"/>
</dbReference>
<dbReference type="PANTHER" id="PTHR11014:SF169">
    <property type="entry name" value="CLAN MH, FAMILY M20, PEPTIDASE T-LIKE METALLOPEPTIDASE"/>
    <property type="match status" value="1"/>
</dbReference>
<organism evidence="2 3">
    <name type="scientific">Sporosarcina gallistercoris</name>
    <dbReference type="NCBI Taxonomy" id="2762245"/>
    <lineage>
        <taxon>Bacteria</taxon>
        <taxon>Bacillati</taxon>
        <taxon>Bacillota</taxon>
        <taxon>Bacilli</taxon>
        <taxon>Bacillales</taxon>
        <taxon>Caryophanaceae</taxon>
        <taxon>Sporosarcina</taxon>
    </lineage>
</organism>
<dbReference type="PIRSF" id="PIRSF005962">
    <property type="entry name" value="Pept_M20D_amidohydro"/>
    <property type="match status" value="1"/>
</dbReference>
<dbReference type="Proteomes" id="UP000659496">
    <property type="component" value="Unassembled WGS sequence"/>
</dbReference>
<name>A0ABR8PK68_9BACL</name>
<dbReference type="SUPFAM" id="SSF55031">
    <property type="entry name" value="Bacterial exopeptidase dimerisation domain"/>
    <property type="match status" value="1"/>
</dbReference>
<evidence type="ECO:0000313" key="3">
    <source>
        <dbReference type="Proteomes" id="UP000659496"/>
    </source>
</evidence>
<gene>
    <name evidence="2" type="ORF">H9659_09445</name>
</gene>
<dbReference type="EMBL" id="JACSQY010000006">
    <property type="protein sequence ID" value="MBD7908554.1"/>
    <property type="molecule type" value="Genomic_DNA"/>
</dbReference>
<dbReference type="InterPro" id="IPR017439">
    <property type="entry name" value="Amidohydrolase"/>
</dbReference>
<dbReference type="Gene3D" id="3.30.70.360">
    <property type="match status" value="1"/>
</dbReference>
<proteinExistence type="predicted"/>
<dbReference type="RefSeq" id="WP_191689810.1">
    <property type="nucleotide sequence ID" value="NZ_JACSQY010000006.1"/>
</dbReference>
<dbReference type="PANTHER" id="PTHR11014">
    <property type="entry name" value="PEPTIDASE M20 FAMILY MEMBER"/>
    <property type="match status" value="1"/>
</dbReference>
<comment type="caution">
    <text evidence="2">The sequence shown here is derived from an EMBL/GenBank/DDBJ whole genome shotgun (WGS) entry which is preliminary data.</text>
</comment>
<evidence type="ECO:0000259" key="1">
    <source>
        <dbReference type="Pfam" id="PF07687"/>
    </source>
</evidence>
<sequence length="374" mass="41866">MNSQNFELAKQLRHELHQHPELSNEEVWTKQHLMSFLKTHTTNFEIVDKGTWFYAMYRVGDDKKSIAFRADFDALPMDEVIDLPWASQYPGKAHKCGHDGHSATLAAFALEIDKIGSDQNIFCLFQPAEETGEGAQQCVEFITEHQIDEIYAYHNMSGLPFKTVAVKDGTMLCASKGMSIHLTGSPAHASQPENGVNPSLAIADLVQEIPKFVSPELNDGLVLCTVVQIDVGEKAFGMSASKGTIRMTIRALYEKEMDRLQENLETYAKTLAKEYGLQVAFDYQDEFPETANDKECSDKIRQSAKDNGMDIIELDDAYRGSEDFGHFTKLTKGAYCFVGNGENYPNVHTSEYDFRDELIETGVALFKGIAKIEG</sequence>
<protein>
    <submittedName>
        <fullName evidence="2">Amidohydrolase</fullName>
    </submittedName>
</protein>
<evidence type="ECO:0000313" key="2">
    <source>
        <dbReference type="EMBL" id="MBD7908554.1"/>
    </source>
</evidence>
<dbReference type="InterPro" id="IPR011650">
    <property type="entry name" value="Peptidase_M20_dimer"/>
</dbReference>
<dbReference type="Gene3D" id="3.40.630.10">
    <property type="entry name" value="Zn peptidases"/>
    <property type="match status" value="1"/>
</dbReference>
<dbReference type="NCBIfam" id="TIGR01891">
    <property type="entry name" value="amidohydrolases"/>
    <property type="match status" value="1"/>
</dbReference>
<dbReference type="InterPro" id="IPR002933">
    <property type="entry name" value="Peptidase_M20"/>
</dbReference>
<accession>A0ABR8PK68</accession>
<dbReference type="Pfam" id="PF07687">
    <property type="entry name" value="M20_dimer"/>
    <property type="match status" value="1"/>
</dbReference>
<reference evidence="2 3" key="1">
    <citation type="submission" date="2020-08" db="EMBL/GenBank/DDBJ databases">
        <title>A Genomic Blueprint of the Chicken Gut Microbiome.</title>
        <authorList>
            <person name="Gilroy R."/>
            <person name="Ravi A."/>
            <person name="Getino M."/>
            <person name="Pursley I."/>
            <person name="Horton D.L."/>
            <person name="Alikhan N.-F."/>
            <person name="Baker D."/>
            <person name="Gharbi K."/>
            <person name="Hall N."/>
            <person name="Watson M."/>
            <person name="Adriaenssens E.M."/>
            <person name="Foster-Nyarko E."/>
            <person name="Jarju S."/>
            <person name="Secka A."/>
            <person name="Antonio M."/>
            <person name="Oren A."/>
            <person name="Chaudhuri R."/>
            <person name="La Ragione R.M."/>
            <person name="Hildebrand F."/>
            <person name="Pallen M.J."/>
        </authorList>
    </citation>
    <scope>NUCLEOTIDE SEQUENCE [LARGE SCALE GENOMIC DNA]</scope>
    <source>
        <strain evidence="2 3">Sa3CUA8</strain>
    </source>
</reference>